<sequence length="97" mass="10539">MTLLRICWAIDNITLLVGLYVFVKGILTEAPKYDFYLLGLALMGLLVGSLVGSYWLLNQHHLKWAILVAAVPAVLATLVGLGMLLLGLLYQPGGNTK</sequence>
<dbReference type="RefSeq" id="WP_157590468.1">
    <property type="nucleotide sequence ID" value="NZ_WPIN01000025.1"/>
</dbReference>
<organism evidence="2 3">
    <name type="scientific">Spirosoma arboris</name>
    <dbReference type="NCBI Taxonomy" id="2682092"/>
    <lineage>
        <taxon>Bacteria</taxon>
        <taxon>Pseudomonadati</taxon>
        <taxon>Bacteroidota</taxon>
        <taxon>Cytophagia</taxon>
        <taxon>Cytophagales</taxon>
        <taxon>Cytophagaceae</taxon>
        <taxon>Spirosoma</taxon>
    </lineage>
</organism>
<keyword evidence="1" id="KW-1133">Transmembrane helix</keyword>
<reference evidence="2 3" key="1">
    <citation type="submission" date="2019-12" db="EMBL/GenBank/DDBJ databases">
        <title>Spirosoma sp. HMF4905 genome sequencing and assembly.</title>
        <authorList>
            <person name="Kang H."/>
            <person name="Cha I."/>
            <person name="Kim H."/>
            <person name="Joh K."/>
        </authorList>
    </citation>
    <scope>NUCLEOTIDE SEQUENCE [LARGE SCALE GENOMIC DNA]</scope>
    <source>
        <strain evidence="2 3">HMF4905</strain>
    </source>
</reference>
<dbReference type="Proteomes" id="UP000436006">
    <property type="component" value="Unassembled WGS sequence"/>
</dbReference>
<evidence type="ECO:0000256" key="1">
    <source>
        <dbReference type="SAM" id="Phobius"/>
    </source>
</evidence>
<evidence type="ECO:0000313" key="3">
    <source>
        <dbReference type="Proteomes" id="UP000436006"/>
    </source>
</evidence>
<keyword evidence="3" id="KW-1185">Reference proteome</keyword>
<proteinExistence type="predicted"/>
<accession>A0A7K1SPD4</accession>
<feature type="transmembrane region" description="Helical" evidence="1">
    <location>
        <begin position="35"/>
        <end position="57"/>
    </location>
</feature>
<dbReference type="AlphaFoldDB" id="A0A7K1SPD4"/>
<gene>
    <name evidence="2" type="ORF">GO755_36960</name>
</gene>
<protein>
    <recommendedName>
        <fullName evidence="4">Osmoprotectant transporter permease</fullName>
    </recommendedName>
</protein>
<feature type="transmembrane region" description="Helical" evidence="1">
    <location>
        <begin position="64"/>
        <end position="90"/>
    </location>
</feature>
<evidence type="ECO:0000313" key="2">
    <source>
        <dbReference type="EMBL" id="MVM35665.1"/>
    </source>
</evidence>
<name>A0A7K1SPD4_9BACT</name>
<dbReference type="EMBL" id="WPIN01000025">
    <property type="protein sequence ID" value="MVM35665.1"/>
    <property type="molecule type" value="Genomic_DNA"/>
</dbReference>
<keyword evidence="1" id="KW-0472">Membrane</keyword>
<keyword evidence="1" id="KW-0812">Transmembrane</keyword>
<evidence type="ECO:0008006" key="4">
    <source>
        <dbReference type="Google" id="ProtNLM"/>
    </source>
</evidence>
<comment type="caution">
    <text evidence="2">The sequence shown here is derived from an EMBL/GenBank/DDBJ whole genome shotgun (WGS) entry which is preliminary data.</text>
</comment>